<sequence>MRMLRALLLAAAAGQSYSIIAAAHSVIFRNEMDEDATLYWVDPATKQKTKVGVARAYGGELPQNTHVGHQFHYEGGHSVGVEDIVIRADRTYYSLTKNGRCRVECVVAGGKYGAKGRGKIGFTVYPDWSPRGAGRFLELVRKHFFDDCAINRVVPQFLAQFGIAADYEARTWWRMRTIEDDPPQSIPFKPGYVAFAGSGPNSRSTEMFVVMPETSRHQLNAFGENPWETPFAVADDDAIRSVLPMLVNSYGDMPPWGGGPDPQKIYERGGYDMLHRDFPELARFETCRVKERPMPAKARRDL</sequence>
<evidence type="ECO:0000259" key="2">
    <source>
        <dbReference type="PROSITE" id="PS50072"/>
    </source>
</evidence>
<feature type="domain" description="PPIase cyclophilin-type" evidence="2">
    <location>
        <begin position="118"/>
        <end position="251"/>
    </location>
</feature>
<dbReference type="OrthoDB" id="42106at2759"/>
<dbReference type="AlphaFoldDB" id="A0A8J2WVR8"/>
<dbReference type="EMBL" id="CAKKNE010000002">
    <property type="protein sequence ID" value="CAH0367630.1"/>
    <property type="molecule type" value="Genomic_DNA"/>
</dbReference>
<protein>
    <recommendedName>
        <fullName evidence="2">PPIase cyclophilin-type domain-containing protein</fullName>
    </recommendedName>
</protein>
<evidence type="ECO:0000313" key="4">
    <source>
        <dbReference type="Proteomes" id="UP000789595"/>
    </source>
</evidence>
<proteinExistence type="predicted"/>
<dbReference type="InterPro" id="IPR029000">
    <property type="entry name" value="Cyclophilin-like_dom_sf"/>
</dbReference>
<reference evidence="3" key="1">
    <citation type="submission" date="2021-11" db="EMBL/GenBank/DDBJ databases">
        <authorList>
            <consortium name="Genoscope - CEA"/>
            <person name="William W."/>
        </authorList>
    </citation>
    <scope>NUCLEOTIDE SEQUENCE</scope>
</reference>
<evidence type="ECO:0000256" key="1">
    <source>
        <dbReference type="SAM" id="SignalP"/>
    </source>
</evidence>
<organism evidence="3 4">
    <name type="scientific">Pelagomonas calceolata</name>
    <dbReference type="NCBI Taxonomy" id="35677"/>
    <lineage>
        <taxon>Eukaryota</taxon>
        <taxon>Sar</taxon>
        <taxon>Stramenopiles</taxon>
        <taxon>Ochrophyta</taxon>
        <taxon>Pelagophyceae</taxon>
        <taxon>Pelagomonadales</taxon>
        <taxon>Pelagomonadaceae</taxon>
        <taxon>Pelagomonas</taxon>
    </lineage>
</organism>
<gene>
    <name evidence="3" type="ORF">PECAL_2P06620</name>
</gene>
<feature type="signal peptide" evidence="1">
    <location>
        <begin position="1"/>
        <end position="18"/>
    </location>
</feature>
<dbReference type="GO" id="GO:0003755">
    <property type="term" value="F:peptidyl-prolyl cis-trans isomerase activity"/>
    <property type="evidence" value="ECO:0007669"/>
    <property type="project" value="InterPro"/>
</dbReference>
<dbReference type="SUPFAM" id="SSF50891">
    <property type="entry name" value="Cyclophilin-like"/>
    <property type="match status" value="1"/>
</dbReference>
<dbReference type="Gene3D" id="2.40.100.10">
    <property type="entry name" value="Cyclophilin-like"/>
    <property type="match status" value="1"/>
</dbReference>
<name>A0A8J2WVR8_9STRA</name>
<feature type="chain" id="PRO_5035307162" description="PPIase cyclophilin-type domain-containing protein" evidence="1">
    <location>
        <begin position="19"/>
        <end position="302"/>
    </location>
</feature>
<comment type="caution">
    <text evidence="3">The sequence shown here is derived from an EMBL/GenBank/DDBJ whole genome shotgun (WGS) entry which is preliminary data.</text>
</comment>
<accession>A0A8J2WVR8</accession>
<keyword evidence="4" id="KW-1185">Reference proteome</keyword>
<dbReference type="Proteomes" id="UP000789595">
    <property type="component" value="Unassembled WGS sequence"/>
</dbReference>
<dbReference type="InterPro" id="IPR002130">
    <property type="entry name" value="Cyclophilin-type_PPIase_dom"/>
</dbReference>
<evidence type="ECO:0000313" key="3">
    <source>
        <dbReference type="EMBL" id="CAH0367630.1"/>
    </source>
</evidence>
<dbReference type="Pfam" id="PF00160">
    <property type="entry name" value="Pro_isomerase"/>
    <property type="match status" value="1"/>
</dbReference>
<dbReference type="PROSITE" id="PS50072">
    <property type="entry name" value="CSA_PPIASE_2"/>
    <property type="match status" value="1"/>
</dbReference>
<keyword evidence="1" id="KW-0732">Signal</keyword>